<evidence type="ECO:0000256" key="14">
    <source>
        <dbReference type="HAMAP-Rule" id="MF_00052"/>
    </source>
</evidence>
<dbReference type="InterPro" id="IPR036397">
    <property type="entry name" value="RNaseH_sf"/>
</dbReference>
<dbReference type="EC" id="3.1.26.4" evidence="6 14"/>
<dbReference type="EMBL" id="LQXD01000165">
    <property type="protein sequence ID" value="OIJ08125.1"/>
    <property type="molecule type" value="Genomic_DNA"/>
</dbReference>
<evidence type="ECO:0000259" key="17">
    <source>
        <dbReference type="PROSITE" id="PS51975"/>
    </source>
</evidence>
<evidence type="ECO:0000313" key="19">
    <source>
        <dbReference type="EMBL" id="QOY34450.1"/>
    </source>
</evidence>
<dbReference type="GO" id="GO:0043137">
    <property type="term" value="P:DNA replication, removal of RNA primer"/>
    <property type="evidence" value="ECO:0007669"/>
    <property type="project" value="TreeGrafter"/>
</dbReference>
<accession>A0A1S2L978</accession>
<evidence type="ECO:0000256" key="13">
    <source>
        <dbReference type="ARBA" id="ARBA00023211"/>
    </source>
</evidence>
<dbReference type="RefSeq" id="WP_071318662.1">
    <property type="nucleotide sequence ID" value="NZ_CP063356.2"/>
</dbReference>
<dbReference type="AlphaFoldDB" id="A0A1S2L978"/>
<dbReference type="InterPro" id="IPR022898">
    <property type="entry name" value="RNase_HII"/>
</dbReference>
<dbReference type="CDD" id="cd07182">
    <property type="entry name" value="RNase_HII_bacteria_HII_like"/>
    <property type="match status" value="1"/>
</dbReference>
<dbReference type="InterPro" id="IPR024567">
    <property type="entry name" value="RNase_HII/HIII_dom"/>
</dbReference>
<dbReference type="PROSITE" id="PS51975">
    <property type="entry name" value="RNASE_H_2"/>
    <property type="match status" value="1"/>
</dbReference>
<evidence type="ECO:0000256" key="15">
    <source>
        <dbReference type="PROSITE-ProRule" id="PRU01319"/>
    </source>
</evidence>
<keyword evidence="8 14" id="KW-0963">Cytoplasm</keyword>
<comment type="cofactor">
    <cofactor evidence="2">
        <name>Mg(2+)</name>
        <dbReference type="ChEBI" id="CHEBI:18420"/>
    </cofactor>
</comment>
<comment type="subcellular location">
    <subcellularLocation>
        <location evidence="4 14">Cytoplasm</location>
    </subcellularLocation>
</comment>
<keyword evidence="20" id="KW-1185">Reference proteome</keyword>
<comment type="function">
    <text evidence="3 14 16">Endonuclease that specifically degrades the RNA of RNA-DNA hybrids.</text>
</comment>
<evidence type="ECO:0000256" key="16">
    <source>
        <dbReference type="RuleBase" id="RU003515"/>
    </source>
</evidence>
<keyword evidence="10 14" id="KW-0479">Metal-binding</keyword>
<sequence>MKLSIKEIENIFQNENISEQFLLKVKKDERIGVQKVYARWKSTIAKQELLEAQFEEMLHYEREVRSNGVAYIAGIDEVGRGPLAGPVVAAAVILPEDFRLLGLTDSKKVSKKSREEFFEIIYSKAISIGLGFVYANEIDRINIYEATKLAMLKALSELTIHPEHLLIDAMTLPTQISQTSIIKGDSKSISIAASSIIAKETRDQYMEKLSKKYPHYGFENHMGYGTKEHLQAIDKYGICDEHRKSFSPVRERCLTNTLF</sequence>
<name>A0A1S2L978_9BACI</name>
<dbReference type="Proteomes" id="UP000180175">
    <property type="component" value="Chromosome"/>
</dbReference>
<dbReference type="PANTHER" id="PTHR10954">
    <property type="entry name" value="RIBONUCLEASE H2 SUBUNIT A"/>
    <property type="match status" value="1"/>
</dbReference>
<dbReference type="GO" id="GO:0032299">
    <property type="term" value="C:ribonuclease H2 complex"/>
    <property type="evidence" value="ECO:0007669"/>
    <property type="project" value="TreeGrafter"/>
</dbReference>
<organism evidence="18 20">
    <name type="scientific">Anaerobacillus isosaccharinicus</name>
    <dbReference type="NCBI Taxonomy" id="1532552"/>
    <lineage>
        <taxon>Bacteria</taxon>
        <taxon>Bacillati</taxon>
        <taxon>Bacillota</taxon>
        <taxon>Bacilli</taxon>
        <taxon>Bacillales</taxon>
        <taxon>Bacillaceae</taxon>
        <taxon>Anaerobacillus</taxon>
    </lineage>
</organism>
<dbReference type="Gene3D" id="3.30.420.10">
    <property type="entry name" value="Ribonuclease H-like superfamily/Ribonuclease H"/>
    <property type="match status" value="1"/>
</dbReference>
<gene>
    <name evidence="14" type="primary">rnhB</name>
    <name evidence="19" type="ORF">AWH56_017205</name>
    <name evidence="18" type="ORF">AWH56_19655</name>
</gene>
<proteinExistence type="inferred from homology"/>
<dbReference type="FunFam" id="3.30.420.10:FF:000006">
    <property type="entry name" value="Ribonuclease HII"/>
    <property type="match status" value="1"/>
</dbReference>
<dbReference type="GO" id="GO:0004523">
    <property type="term" value="F:RNA-DNA hybrid ribonuclease activity"/>
    <property type="evidence" value="ECO:0007669"/>
    <property type="project" value="UniProtKB-UniRule"/>
</dbReference>
<keyword evidence="12 14" id="KW-0378">Hydrolase</keyword>
<evidence type="ECO:0000256" key="10">
    <source>
        <dbReference type="ARBA" id="ARBA00022723"/>
    </source>
</evidence>
<dbReference type="HAMAP" id="MF_00052_B">
    <property type="entry name" value="RNase_HII_B"/>
    <property type="match status" value="1"/>
</dbReference>
<dbReference type="PANTHER" id="PTHR10954:SF18">
    <property type="entry name" value="RIBONUCLEASE HII"/>
    <property type="match status" value="1"/>
</dbReference>
<feature type="domain" description="RNase H type-2" evidence="17">
    <location>
        <begin position="70"/>
        <end position="258"/>
    </location>
</feature>
<keyword evidence="13 14" id="KW-0464">Manganese</keyword>
<comment type="similarity">
    <text evidence="5 14 16">Belongs to the RNase HII family.</text>
</comment>
<evidence type="ECO:0000256" key="8">
    <source>
        <dbReference type="ARBA" id="ARBA00022490"/>
    </source>
</evidence>
<dbReference type="InterPro" id="IPR012337">
    <property type="entry name" value="RNaseH-like_sf"/>
</dbReference>
<evidence type="ECO:0000313" key="20">
    <source>
        <dbReference type="Proteomes" id="UP000180175"/>
    </source>
</evidence>
<dbReference type="GO" id="GO:0003723">
    <property type="term" value="F:RNA binding"/>
    <property type="evidence" value="ECO:0007669"/>
    <property type="project" value="UniProtKB-UniRule"/>
</dbReference>
<evidence type="ECO:0000256" key="9">
    <source>
        <dbReference type="ARBA" id="ARBA00022722"/>
    </source>
</evidence>
<dbReference type="NCBIfam" id="NF000594">
    <property type="entry name" value="PRK00015.1-1"/>
    <property type="match status" value="1"/>
</dbReference>
<evidence type="ECO:0000256" key="12">
    <source>
        <dbReference type="ARBA" id="ARBA00022801"/>
    </source>
</evidence>
<feature type="binding site" evidence="14 15">
    <location>
        <position position="77"/>
    </location>
    <ligand>
        <name>a divalent metal cation</name>
        <dbReference type="ChEBI" id="CHEBI:60240"/>
    </ligand>
</feature>
<evidence type="ECO:0000256" key="11">
    <source>
        <dbReference type="ARBA" id="ARBA00022759"/>
    </source>
</evidence>
<keyword evidence="11 14" id="KW-0255">Endonuclease</keyword>
<feature type="binding site" evidence="14 15">
    <location>
        <position position="168"/>
    </location>
    <ligand>
        <name>a divalent metal cation</name>
        <dbReference type="ChEBI" id="CHEBI:60240"/>
    </ligand>
</feature>
<evidence type="ECO:0000256" key="5">
    <source>
        <dbReference type="ARBA" id="ARBA00007383"/>
    </source>
</evidence>
<evidence type="ECO:0000256" key="4">
    <source>
        <dbReference type="ARBA" id="ARBA00004496"/>
    </source>
</evidence>
<dbReference type="EMBL" id="CP063356">
    <property type="protein sequence ID" value="QOY34450.1"/>
    <property type="molecule type" value="Genomic_DNA"/>
</dbReference>
<dbReference type="InterPro" id="IPR001352">
    <property type="entry name" value="RNase_HII/HIII"/>
</dbReference>
<dbReference type="GO" id="GO:0030145">
    <property type="term" value="F:manganese ion binding"/>
    <property type="evidence" value="ECO:0007669"/>
    <property type="project" value="UniProtKB-UniRule"/>
</dbReference>
<evidence type="ECO:0000256" key="7">
    <source>
        <dbReference type="ARBA" id="ARBA00019179"/>
    </source>
</evidence>
<keyword evidence="9 14" id="KW-0540">Nuclease</keyword>
<comment type="catalytic activity">
    <reaction evidence="1 14 15 16">
        <text>Endonucleolytic cleavage to 5'-phosphomonoester.</text>
        <dbReference type="EC" id="3.1.26.4"/>
    </reaction>
</comment>
<comment type="cofactor">
    <cofactor evidence="14 15">
        <name>Mn(2+)</name>
        <dbReference type="ChEBI" id="CHEBI:29035"/>
    </cofactor>
    <cofactor evidence="14 15">
        <name>Mg(2+)</name>
        <dbReference type="ChEBI" id="CHEBI:18420"/>
    </cofactor>
    <text evidence="14 15">Manganese or magnesium. Binds 1 divalent metal ion per monomer in the absence of substrate. May bind a second metal ion after substrate binding.</text>
</comment>
<reference evidence="19" key="4">
    <citation type="submission" date="2020-10" db="EMBL/GenBank/DDBJ databases">
        <authorList>
            <person name="Bassil N.M."/>
            <person name="Lloyd J.R."/>
        </authorList>
    </citation>
    <scope>NUCLEOTIDE SEQUENCE</scope>
    <source>
        <strain evidence="19">NB2006</strain>
    </source>
</reference>
<dbReference type="GO" id="GO:0006298">
    <property type="term" value="P:mismatch repair"/>
    <property type="evidence" value="ECO:0007669"/>
    <property type="project" value="TreeGrafter"/>
</dbReference>
<evidence type="ECO:0000256" key="1">
    <source>
        <dbReference type="ARBA" id="ARBA00000077"/>
    </source>
</evidence>
<dbReference type="GO" id="GO:0005737">
    <property type="term" value="C:cytoplasm"/>
    <property type="evidence" value="ECO:0007669"/>
    <property type="project" value="UniProtKB-SubCell"/>
</dbReference>
<dbReference type="SUPFAM" id="SSF53098">
    <property type="entry name" value="Ribonuclease H-like"/>
    <property type="match status" value="1"/>
</dbReference>
<reference evidence="19 20" key="2">
    <citation type="journal article" date="2017" name="Genome Announc.">
        <title>Draft Genome Sequences of Four Alkaliphilic Bacteria Belonging to the Anaerobacillus Genus.</title>
        <authorList>
            <person name="Bassil N.M."/>
            <person name="Lloyd J.R."/>
        </authorList>
    </citation>
    <scope>NUCLEOTIDE SEQUENCE [LARGE SCALE GENOMIC DNA]</scope>
    <source>
        <strain evidence="19 20">NB2006</strain>
    </source>
</reference>
<evidence type="ECO:0000256" key="2">
    <source>
        <dbReference type="ARBA" id="ARBA00001946"/>
    </source>
</evidence>
<evidence type="ECO:0000256" key="3">
    <source>
        <dbReference type="ARBA" id="ARBA00004065"/>
    </source>
</evidence>
<dbReference type="OrthoDB" id="9803420at2"/>
<evidence type="ECO:0000313" key="18">
    <source>
        <dbReference type="EMBL" id="OIJ08125.1"/>
    </source>
</evidence>
<dbReference type="Pfam" id="PF01351">
    <property type="entry name" value="RNase_HII"/>
    <property type="match status" value="1"/>
</dbReference>
<evidence type="ECO:0000256" key="6">
    <source>
        <dbReference type="ARBA" id="ARBA00012180"/>
    </source>
</evidence>
<dbReference type="NCBIfam" id="NF000595">
    <property type="entry name" value="PRK00015.1-3"/>
    <property type="match status" value="1"/>
</dbReference>
<reference evidence="18 20" key="1">
    <citation type="submission" date="2016-10" db="EMBL/GenBank/DDBJ databases">
        <title>Draft genome sequences of four alkaliphilic bacteria belonging to the Anaerobacillus genus.</title>
        <authorList>
            <person name="Bassil N.M."/>
            <person name="Lloyd J.R."/>
        </authorList>
    </citation>
    <scope>NUCLEOTIDE SEQUENCE [LARGE SCALE GENOMIC DNA]</scope>
    <source>
        <strain evidence="18 20">NB2006</strain>
    </source>
</reference>
<feature type="binding site" evidence="14 15">
    <location>
        <position position="76"/>
    </location>
    <ligand>
        <name>a divalent metal cation</name>
        <dbReference type="ChEBI" id="CHEBI:60240"/>
    </ligand>
</feature>
<protein>
    <recommendedName>
        <fullName evidence="7 14">Ribonuclease HII</fullName>
        <shortName evidence="14">RNase HII</shortName>
        <ecNumber evidence="6 14">3.1.26.4</ecNumber>
    </recommendedName>
</protein>
<dbReference type="KEGG" id="aia:AWH56_017205"/>
<reference evidence="19 20" key="3">
    <citation type="journal article" date="2019" name="Int. J. Syst. Evol. Microbiol.">
        <title>Anaerobacillus isosaccharinicus sp. nov., an alkaliphilic bacterium which degrades isosaccharinic acid.</title>
        <authorList>
            <person name="Bassil N.M."/>
            <person name="Lloyd J.R."/>
        </authorList>
    </citation>
    <scope>NUCLEOTIDE SEQUENCE [LARGE SCALE GENOMIC DNA]</scope>
    <source>
        <strain evidence="19 20">NB2006</strain>
    </source>
</reference>